<accession>A0A8S5THR1</accession>
<reference evidence="2" key="1">
    <citation type="journal article" date="2021" name="Proc. Natl. Acad. Sci. U.S.A.">
        <title>A Catalog of Tens of Thousands of Viruses from Human Metagenomes Reveals Hidden Associations with Chronic Diseases.</title>
        <authorList>
            <person name="Tisza M.J."/>
            <person name="Buck C.B."/>
        </authorList>
    </citation>
    <scope>NUCLEOTIDE SEQUENCE</scope>
    <source>
        <strain evidence="2">CtYGJ17</strain>
    </source>
</reference>
<name>A0A8S5THR1_9CAUD</name>
<dbReference type="Pfam" id="PF14191">
    <property type="entry name" value="YodL"/>
    <property type="match status" value="1"/>
</dbReference>
<dbReference type="EMBL" id="BK032829">
    <property type="protein sequence ID" value="DAF62821.1"/>
    <property type="molecule type" value="Genomic_DNA"/>
</dbReference>
<proteinExistence type="predicted"/>
<sequence>MKYEIYQLKEDTMDQAKLRFMASDQAAQLGGIHRENYRLVYEGNVETRKDAQQTLDGLFRRFNIDRPTGFEGHSLSVSDIIYLADGESSGWWFCDAYGWKLLSGEEWGQT</sequence>
<dbReference type="InterPro" id="IPR025923">
    <property type="entry name" value="YodL-like_dom"/>
</dbReference>
<organism evidence="2">
    <name type="scientific">Myoviridae sp. ctYGJ17</name>
    <dbReference type="NCBI Taxonomy" id="2827692"/>
    <lineage>
        <taxon>Viruses</taxon>
        <taxon>Duplodnaviria</taxon>
        <taxon>Heunggongvirae</taxon>
        <taxon>Uroviricota</taxon>
        <taxon>Caudoviricetes</taxon>
    </lineage>
</organism>
<evidence type="ECO:0000313" key="2">
    <source>
        <dbReference type="EMBL" id="DAF62821.1"/>
    </source>
</evidence>
<evidence type="ECO:0000259" key="1">
    <source>
        <dbReference type="Pfam" id="PF14191"/>
    </source>
</evidence>
<feature type="domain" description="YodL-like" evidence="1">
    <location>
        <begin position="2"/>
        <end position="100"/>
    </location>
</feature>
<protein>
    <submittedName>
        <fullName evidence="2">YodL-like protein</fullName>
    </submittedName>
</protein>